<reference evidence="1 2" key="1">
    <citation type="submission" date="2016-07" db="EMBL/GenBank/DDBJ databases">
        <title>Pervasive Adenine N6-methylation of Active Genes in Fungi.</title>
        <authorList>
            <consortium name="DOE Joint Genome Institute"/>
            <person name="Mondo S.J."/>
            <person name="Dannebaum R.O."/>
            <person name="Kuo R.C."/>
            <person name="Labutti K."/>
            <person name="Haridas S."/>
            <person name="Kuo A."/>
            <person name="Salamov A."/>
            <person name="Ahrendt S.R."/>
            <person name="Lipzen A."/>
            <person name="Sullivan W."/>
            <person name="Andreopoulos W.B."/>
            <person name="Clum A."/>
            <person name="Lindquist E."/>
            <person name="Daum C."/>
            <person name="Ramamoorthy G.K."/>
            <person name="Gryganskyi A."/>
            <person name="Culley D."/>
            <person name="Magnuson J.K."/>
            <person name="James T.Y."/>
            <person name="O'Malley M.A."/>
            <person name="Stajich J.E."/>
            <person name="Spatafora J.W."/>
            <person name="Visel A."/>
            <person name="Grigoriev I.V."/>
        </authorList>
    </citation>
    <scope>NUCLEOTIDE SEQUENCE [LARGE SCALE GENOMIC DNA]</scope>
    <source>
        <strain evidence="1 2">NRRL 2496</strain>
    </source>
</reference>
<gene>
    <name evidence="1" type="ORF">BCR43DRAFT_482041</name>
</gene>
<keyword evidence="2" id="KW-1185">Reference proteome</keyword>
<name>A0A1X2HT09_SYNRA</name>
<comment type="caution">
    <text evidence="1">The sequence shown here is derived from an EMBL/GenBank/DDBJ whole genome shotgun (WGS) entry which is preliminary data.</text>
</comment>
<dbReference type="AlphaFoldDB" id="A0A1X2HT09"/>
<organism evidence="1 2">
    <name type="scientific">Syncephalastrum racemosum</name>
    <name type="common">Filamentous fungus</name>
    <dbReference type="NCBI Taxonomy" id="13706"/>
    <lineage>
        <taxon>Eukaryota</taxon>
        <taxon>Fungi</taxon>
        <taxon>Fungi incertae sedis</taxon>
        <taxon>Mucoromycota</taxon>
        <taxon>Mucoromycotina</taxon>
        <taxon>Mucoromycetes</taxon>
        <taxon>Mucorales</taxon>
        <taxon>Syncephalastraceae</taxon>
        <taxon>Syncephalastrum</taxon>
    </lineage>
</organism>
<dbReference type="EMBL" id="MCGN01000001">
    <property type="protein sequence ID" value="ORZ02707.1"/>
    <property type="molecule type" value="Genomic_DNA"/>
</dbReference>
<dbReference type="Proteomes" id="UP000242180">
    <property type="component" value="Unassembled WGS sequence"/>
</dbReference>
<sequence>MMLRPFWVGKSGRSRNCHYRRSKHLRKRLNRKRNRAMPFFNVMNLTRLSCTMAKQSSMILPWLCIISTEPWPISS</sequence>
<evidence type="ECO:0000313" key="2">
    <source>
        <dbReference type="Proteomes" id="UP000242180"/>
    </source>
</evidence>
<accession>A0A1X2HT09</accession>
<proteinExistence type="predicted"/>
<protein>
    <submittedName>
        <fullName evidence="1">Uncharacterized protein</fullName>
    </submittedName>
</protein>
<dbReference type="InParanoid" id="A0A1X2HT09"/>
<evidence type="ECO:0000313" key="1">
    <source>
        <dbReference type="EMBL" id="ORZ02707.1"/>
    </source>
</evidence>